<dbReference type="InterPro" id="IPR016938">
    <property type="entry name" value="UPF0317"/>
</dbReference>
<organism evidence="4 5">
    <name type="scientific">Roseovarius aestuarii</name>
    <dbReference type="NCBI Taxonomy" id="475083"/>
    <lineage>
        <taxon>Bacteria</taxon>
        <taxon>Pseudomonadati</taxon>
        <taxon>Pseudomonadota</taxon>
        <taxon>Alphaproteobacteria</taxon>
        <taxon>Rhodobacterales</taxon>
        <taxon>Roseobacteraceae</taxon>
        <taxon>Roseovarius</taxon>
    </lineage>
</organism>
<dbReference type="NCBIfam" id="NF003969">
    <property type="entry name" value="PRK05463.1"/>
    <property type="match status" value="1"/>
</dbReference>
<evidence type="ECO:0000256" key="2">
    <source>
        <dbReference type="ARBA" id="ARBA00023239"/>
    </source>
</evidence>
<protein>
    <recommendedName>
        <fullName evidence="3">Putative hydro-lyase ROA7745_03423</fullName>
        <ecNumber evidence="3">4.2.1.-</ecNumber>
    </recommendedName>
</protein>
<evidence type="ECO:0000256" key="1">
    <source>
        <dbReference type="ARBA" id="ARBA00007896"/>
    </source>
</evidence>
<dbReference type="OrthoDB" id="149585at2"/>
<dbReference type="AlphaFoldDB" id="A0A1X7BV86"/>
<comment type="similarity">
    <text evidence="1 3">Belongs to the D-glutamate cyclase family.</text>
</comment>
<dbReference type="PIRSF" id="PIRSF029755">
    <property type="entry name" value="UCP029755"/>
    <property type="match status" value="1"/>
</dbReference>
<name>A0A1X7BV86_9RHOB</name>
<reference evidence="4 5" key="1">
    <citation type="submission" date="2017-03" db="EMBL/GenBank/DDBJ databases">
        <authorList>
            <person name="Afonso C.L."/>
            <person name="Miller P.J."/>
            <person name="Scott M.A."/>
            <person name="Spackman E."/>
            <person name="Goraichik I."/>
            <person name="Dimitrov K.M."/>
            <person name="Suarez D.L."/>
            <person name="Swayne D.E."/>
        </authorList>
    </citation>
    <scope>NUCLEOTIDE SEQUENCE [LARGE SCALE GENOMIC DNA]</scope>
    <source>
        <strain evidence="4 5">CECT 7745</strain>
    </source>
</reference>
<dbReference type="RefSeq" id="WP_085801515.1">
    <property type="nucleotide sequence ID" value="NZ_FWXB01000015.1"/>
</dbReference>
<dbReference type="EMBL" id="FWXB01000015">
    <property type="protein sequence ID" value="SMC13572.1"/>
    <property type="molecule type" value="Genomic_DNA"/>
</dbReference>
<dbReference type="FunFam" id="3.30.2040.10:FF:000001">
    <property type="entry name" value="D-glutamate cyclase, mitochondrial"/>
    <property type="match status" value="1"/>
</dbReference>
<dbReference type="Pfam" id="PF07286">
    <property type="entry name" value="D-Glu_cyclase"/>
    <property type="match status" value="1"/>
</dbReference>
<sequence length="279" mass="30686">MTITYESLKDSTVVSLRHAIRRGEYTSHTAGLGTGMLQANLAIMPQSHALDFMRFCQRNPKPCPLSGVSDTGNPMMFTLGADIDIRTDVPSYNIYRDGVLDRTVTDICDLWQDDFVAFALGCSFTFENALQQAGIPLWHIEHNKTVPMFRSGIETVPAGPFSGKMVVSMRMMPEDRVAHAVEISRKYPLAHGAPVHFGDPTDIGISDLNRPDWGDAAPVHEGHVPVFWACGVTPQVAIEAAGLPLCITHQPGNMLITDVSEFAEIPNYQSNTVFRGEQQ</sequence>
<accession>A0A1X7BV86</accession>
<evidence type="ECO:0000313" key="4">
    <source>
        <dbReference type="EMBL" id="SMC13572.1"/>
    </source>
</evidence>
<dbReference type="Gene3D" id="3.30.2040.10">
    <property type="entry name" value="PSTPO5379-like domain"/>
    <property type="match status" value="1"/>
</dbReference>
<dbReference type="HAMAP" id="MF_01830">
    <property type="entry name" value="Hydro_lyase"/>
    <property type="match status" value="1"/>
</dbReference>
<proteinExistence type="inferred from homology"/>
<dbReference type="PANTHER" id="PTHR32022">
    <property type="entry name" value="D-GLUTAMATE CYCLASE, MITOCHONDRIAL"/>
    <property type="match status" value="1"/>
</dbReference>
<keyword evidence="2 3" id="KW-0456">Lyase</keyword>
<dbReference type="PANTHER" id="PTHR32022:SF10">
    <property type="entry name" value="D-GLUTAMATE CYCLASE, MITOCHONDRIAL"/>
    <property type="match status" value="1"/>
</dbReference>
<dbReference type="GO" id="GO:0016829">
    <property type="term" value="F:lyase activity"/>
    <property type="evidence" value="ECO:0007669"/>
    <property type="project" value="UniProtKB-KW"/>
</dbReference>
<keyword evidence="5" id="KW-1185">Reference proteome</keyword>
<dbReference type="InterPro" id="IPR038021">
    <property type="entry name" value="Putative_hydro-lyase"/>
</dbReference>
<gene>
    <name evidence="4" type="ORF">ROA7745_03423</name>
</gene>
<dbReference type="Gene3D" id="3.40.1640.10">
    <property type="entry name" value="PSTPO5379-like"/>
    <property type="match status" value="1"/>
</dbReference>
<dbReference type="SUPFAM" id="SSF160920">
    <property type="entry name" value="PSTPO5379-like"/>
    <property type="match status" value="1"/>
</dbReference>
<dbReference type="InterPro" id="IPR009906">
    <property type="entry name" value="D-Glu_cyclase"/>
</dbReference>
<dbReference type="Proteomes" id="UP000193224">
    <property type="component" value="Unassembled WGS sequence"/>
</dbReference>
<evidence type="ECO:0000256" key="3">
    <source>
        <dbReference type="HAMAP-Rule" id="MF_01830"/>
    </source>
</evidence>
<dbReference type="EC" id="4.2.1.-" evidence="3"/>
<evidence type="ECO:0000313" key="5">
    <source>
        <dbReference type="Proteomes" id="UP000193224"/>
    </source>
</evidence>